<proteinExistence type="inferred from homology"/>
<feature type="region of interest" description="Disordered" evidence="7">
    <location>
        <begin position="166"/>
        <end position="185"/>
    </location>
</feature>
<evidence type="ECO:0000256" key="1">
    <source>
        <dbReference type="ARBA" id="ARBA00009662"/>
    </source>
</evidence>
<sequence length="341" mass="38063">MFWPINFTKGSSWTSKSSKRKHNGDSRRDGGQVIPIPPAIMWIFGYGSLVWKADFPYVKKIIGYIKGYERKFWQASIDHRGNPEQPGRVVTLIPSQDPEARVWGAAYKIHPRDVENVVKHLDMREVMGYEKTPVDFYPLPHHSSNLLDVQTSSSTSIIAESISNSSMNGYSKTNGENTNNGVGVSNGYVNVTSSQPNLSNGKISNDKEPDVVHQKGTTDKTKNGFIYPQSSSELDSDEDEKINDILEGIVTGHFRVTMYYGNSENAHFVGPAPIEEMASQIYASSGPSGTNKEYLFNLADAMRQICKDAIDPHLAELEMRVRKLEISLTKRKSGRSTPIEL</sequence>
<dbReference type="InterPro" id="IPR006840">
    <property type="entry name" value="ChaC"/>
</dbReference>
<name>A0A8J2KZD2_9HEXA</name>
<dbReference type="CDD" id="cd06661">
    <property type="entry name" value="GGCT_like"/>
    <property type="match status" value="1"/>
</dbReference>
<gene>
    <name evidence="8" type="ORF">AFUS01_LOCUS33791</name>
</gene>
<dbReference type="Proteomes" id="UP000708208">
    <property type="component" value="Unassembled WGS sequence"/>
</dbReference>
<comment type="caution">
    <text evidence="8">The sequence shown here is derived from an EMBL/GenBank/DDBJ whole genome shotgun (WGS) entry which is preliminary data.</text>
</comment>
<accession>A0A8J2KZD2</accession>
<dbReference type="InterPro" id="IPR013024">
    <property type="entry name" value="GGCT-like"/>
</dbReference>
<comment type="similarity">
    <text evidence="1">Belongs to the gamma-glutamylcyclotransferase family. ChaC subfamily.</text>
</comment>
<keyword evidence="3" id="KW-0456">Lyase</keyword>
<dbReference type="OrthoDB" id="1933483at2759"/>
<dbReference type="AlphaFoldDB" id="A0A8J2KZD2"/>
<dbReference type="EMBL" id="CAJVCH010529964">
    <property type="protein sequence ID" value="CAG7823583.1"/>
    <property type="molecule type" value="Genomic_DNA"/>
</dbReference>
<dbReference type="EC" id="4.3.2.7" evidence="2"/>
<keyword evidence="9" id="KW-1185">Reference proteome</keyword>
<protein>
    <recommendedName>
        <fullName evidence="2">glutathione-specific gamma-glutamylcyclotransferase</fullName>
        <ecNumber evidence="2">4.3.2.7</ecNumber>
    </recommendedName>
    <alternativeName>
        <fullName evidence="4">Cation transport regulator-like protein 2</fullName>
    </alternativeName>
</protein>
<evidence type="ECO:0000313" key="8">
    <source>
        <dbReference type="EMBL" id="CAG7823583.1"/>
    </source>
</evidence>
<organism evidence="8 9">
    <name type="scientific">Allacma fusca</name>
    <dbReference type="NCBI Taxonomy" id="39272"/>
    <lineage>
        <taxon>Eukaryota</taxon>
        <taxon>Metazoa</taxon>
        <taxon>Ecdysozoa</taxon>
        <taxon>Arthropoda</taxon>
        <taxon>Hexapoda</taxon>
        <taxon>Collembola</taxon>
        <taxon>Symphypleona</taxon>
        <taxon>Sminthuridae</taxon>
        <taxon>Allacma</taxon>
    </lineage>
</organism>
<evidence type="ECO:0000256" key="2">
    <source>
        <dbReference type="ARBA" id="ARBA00012344"/>
    </source>
</evidence>
<dbReference type="Pfam" id="PF04752">
    <property type="entry name" value="ChaC"/>
    <property type="match status" value="2"/>
</dbReference>
<dbReference type="PANTHER" id="PTHR12192:SF2">
    <property type="entry name" value="GLUTATHIONE-SPECIFIC GAMMA-GLUTAMYLCYCLOTRANSFERASE 2"/>
    <property type="match status" value="1"/>
</dbReference>
<feature type="compositionally biased region" description="Low complexity" evidence="7">
    <location>
        <begin position="173"/>
        <end position="185"/>
    </location>
</feature>
<evidence type="ECO:0000256" key="6">
    <source>
        <dbReference type="ARBA" id="ARBA00048073"/>
    </source>
</evidence>
<feature type="region of interest" description="Disordered" evidence="7">
    <location>
        <begin position="193"/>
        <end position="238"/>
    </location>
</feature>
<dbReference type="GO" id="GO:0061928">
    <property type="term" value="F:glutathione specific gamma-glutamylcyclotransferase activity"/>
    <property type="evidence" value="ECO:0007669"/>
    <property type="project" value="UniProtKB-EC"/>
</dbReference>
<comment type="function">
    <text evidence="5">Catalyzes the cleavage of glutathione into 5-oxo-L-proline and a Cys-Gly dipeptide. Acts specifically on glutathione, but not on other gamma-glutamyl peptides.</text>
</comment>
<reference evidence="8" key="1">
    <citation type="submission" date="2021-06" db="EMBL/GenBank/DDBJ databases">
        <authorList>
            <person name="Hodson N. C."/>
            <person name="Mongue J. A."/>
            <person name="Jaron S. K."/>
        </authorList>
    </citation>
    <scope>NUCLEOTIDE SEQUENCE</scope>
</reference>
<comment type="catalytic activity">
    <reaction evidence="6">
        <text>glutathione = L-cysteinylglycine + 5-oxo-L-proline</text>
        <dbReference type="Rhea" id="RHEA:47724"/>
        <dbReference type="ChEBI" id="CHEBI:57925"/>
        <dbReference type="ChEBI" id="CHEBI:58402"/>
        <dbReference type="ChEBI" id="CHEBI:61694"/>
        <dbReference type="EC" id="4.3.2.7"/>
    </reaction>
</comment>
<evidence type="ECO:0000256" key="5">
    <source>
        <dbReference type="ARBA" id="ARBA00045227"/>
    </source>
</evidence>
<feature type="region of interest" description="Disordered" evidence="7">
    <location>
        <begin position="1"/>
        <end position="30"/>
    </location>
</feature>
<dbReference type="GO" id="GO:0005737">
    <property type="term" value="C:cytoplasm"/>
    <property type="evidence" value="ECO:0007669"/>
    <property type="project" value="TreeGrafter"/>
</dbReference>
<evidence type="ECO:0000313" key="9">
    <source>
        <dbReference type="Proteomes" id="UP000708208"/>
    </source>
</evidence>
<dbReference type="GO" id="GO:0006751">
    <property type="term" value="P:glutathione catabolic process"/>
    <property type="evidence" value="ECO:0007669"/>
    <property type="project" value="InterPro"/>
</dbReference>
<evidence type="ECO:0000256" key="4">
    <source>
        <dbReference type="ARBA" id="ARBA00043195"/>
    </source>
</evidence>
<feature type="compositionally biased region" description="Basic and acidic residues" evidence="7">
    <location>
        <begin position="204"/>
        <end position="222"/>
    </location>
</feature>
<evidence type="ECO:0000256" key="7">
    <source>
        <dbReference type="SAM" id="MobiDB-lite"/>
    </source>
</evidence>
<dbReference type="PANTHER" id="PTHR12192">
    <property type="entry name" value="CATION TRANSPORT PROTEIN CHAC-RELATED"/>
    <property type="match status" value="1"/>
</dbReference>
<evidence type="ECO:0000256" key="3">
    <source>
        <dbReference type="ARBA" id="ARBA00023239"/>
    </source>
</evidence>